<comment type="caution">
    <text evidence="5">The sequence shown here is derived from an EMBL/GenBank/DDBJ whole genome shotgun (WGS) entry which is preliminary data.</text>
</comment>
<dbReference type="InterPro" id="IPR020449">
    <property type="entry name" value="Tscrpt_reg_AraC-type_HTH"/>
</dbReference>
<keyword evidence="1" id="KW-0805">Transcription regulation</keyword>
<feature type="domain" description="HTH araC/xylS-type" evidence="4">
    <location>
        <begin position="226"/>
        <end position="324"/>
    </location>
</feature>
<sequence length="332" mass="36517">MGALGFTKARSMGPVAEAVARAGGSVARVFRKAELPLRLIDEPEQLILLRDQLALVEHAARELDDEALPLRLSMQAGMEGLGLFGLRVKKAPTLFDAIERCNCGMESMLQSMTHMSLTRCGARLAAWTYEVCDDVPVGRQKNELLAFGYMVEALKRFGAGAPLRATLPQKPPARAALEDILGCEVVAGEKAALIFSAELLRNQNPTGADPIDRRVDDLPAPDDFSASVEHLIRLALLERRPTIDYVRRRLALSARSLQRRLSSEGESFEAIRRRVLLAKARTLLAARDAPITRIAYELGYSDAAHFSRAFSAWTGESPRAWRRGALGAVREM</sequence>
<evidence type="ECO:0000313" key="5">
    <source>
        <dbReference type="EMBL" id="MEF3365695.1"/>
    </source>
</evidence>
<dbReference type="PANTHER" id="PTHR47894">
    <property type="entry name" value="HTH-TYPE TRANSCRIPTIONAL REGULATOR GADX"/>
    <property type="match status" value="1"/>
</dbReference>
<evidence type="ECO:0000256" key="3">
    <source>
        <dbReference type="ARBA" id="ARBA00023163"/>
    </source>
</evidence>
<proteinExistence type="predicted"/>
<dbReference type="EMBL" id="JAZHYN010000007">
    <property type="protein sequence ID" value="MEF3365695.1"/>
    <property type="molecule type" value="Genomic_DNA"/>
</dbReference>
<dbReference type="RefSeq" id="WP_332080621.1">
    <property type="nucleotide sequence ID" value="NZ_JAZHYN010000007.1"/>
</dbReference>
<dbReference type="Gene3D" id="1.10.10.60">
    <property type="entry name" value="Homeodomain-like"/>
    <property type="match status" value="1"/>
</dbReference>
<evidence type="ECO:0000259" key="4">
    <source>
        <dbReference type="PROSITE" id="PS01124"/>
    </source>
</evidence>
<reference evidence="5 6" key="1">
    <citation type="submission" date="2024-02" db="EMBL/GenBank/DDBJ databases">
        <authorList>
            <person name="Grouzdev D."/>
        </authorList>
    </citation>
    <scope>NUCLEOTIDE SEQUENCE [LARGE SCALE GENOMIC DNA]</scope>
    <source>
        <strain evidence="5 6">9N</strain>
    </source>
</reference>
<name>A0ABU7XF06_9HYPH</name>
<organism evidence="5 6">
    <name type="scientific">Methylocystis borbori</name>
    <dbReference type="NCBI Taxonomy" id="3118750"/>
    <lineage>
        <taxon>Bacteria</taxon>
        <taxon>Pseudomonadati</taxon>
        <taxon>Pseudomonadota</taxon>
        <taxon>Alphaproteobacteria</taxon>
        <taxon>Hyphomicrobiales</taxon>
        <taxon>Methylocystaceae</taxon>
        <taxon>Methylocystis</taxon>
    </lineage>
</organism>
<dbReference type="InterPro" id="IPR018060">
    <property type="entry name" value="HTH_AraC"/>
</dbReference>
<dbReference type="Proteomes" id="UP001350748">
    <property type="component" value="Unassembled WGS sequence"/>
</dbReference>
<dbReference type="SUPFAM" id="SSF46689">
    <property type="entry name" value="Homeodomain-like"/>
    <property type="match status" value="1"/>
</dbReference>
<evidence type="ECO:0000256" key="1">
    <source>
        <dbReference type="ARBA" id="ARBA00023015"/>
    </source>
</evidence>
<dbReference type="Pfam" id="PF12833">
    <property type="entry name" value="HTH_18"/>
    <property type="match status" value="1"/>
</dbReference>
<keyword evidence="2" id="KW-0238">DNA-binding</keyword>
<dbReference type="Pfam" id="PF12625">
    <property type="entry name" value="Arabinose_bd"/>
    <property type="match status" value="1"/>
</dbReference>
<gene>
    <name evidence="5" type="ORF">V3H18_04015</name>
</gene>
<dbReference type="InterPro" id="IPR032687">
    <property type="entry name" value="AraC-type_N"/>
</dbReference>
<accession>A0ABU7XF06</accession>
<dbReference type="PROSITE" id="PS01124">
    <property type="entry name" value="HTH_ARAC_FAMILY_2"/>
    <property type="match status" value="1"/>
</dbReference>
<dbReference type="SMART" id="SM00342">
    <property type="entry name" value="HTH_ARAC"/>
    <property type="match status" value="1"/>
</dbReference>
<protein>
    <submittedName>
        <fullName evidence="5">AraC family transcriptional regulator ligand-binding domain-containing protein</fullName>
    </submittedName>
</protein>
<dbReference type="PANTHER" id="PTHR47894:SF4">
    <property type="entry name" value="HTH-TYPE TRANSCRIPTIONAL REGULATOR GADX"/>
    <property type="match status" value="1"/>
</dbReference>
<keyword evidence="3" id="KW-0804">Transcription</keyword>
<evidence type="ECO:0000256" key="2">
    <source>
        <dbReference type="ARBA" id="ARBA00023125"/>
    </source>
</evidence>
<dbReference type="PRINTS" id="PR00032">
    <property type="entry name" value="HTHARAC"/>
</dbReference>
<keyword evidence="6" id="KW-1185">Reference proteome</keyword>
<evidence type="ECO:0000313" key="6">
    <source>
        <dbReference type="Proteomes" id="UP001350748"/>
    </source>
</evidence>
<dbReference type="InterPro" id="IPR009057">
    <property type="entry name" value="Homeodomain-like_sf"/>
</dbReference>